<dbReference type="EMBL" id="CAJNDS010002393">
    <property type="protein sequence ID" value="CAE7458811.1"/>
    <property type="molecule type" value="Genomic_DNA"/>
</dbReference>
<reference evidence="1" key="1">
    <citation type="submission" date="2021-02" db="EMBL/GenBank/DDBJ databases">
        <authorList>
            <person name="Dougan E. K."/>
            <person name="Rhodes N."/>
            <person name="Thang M."/>
            <person name="Chan C."/>
        </authorList>
    </citation>
    <scope>NUCLEOTIDE SEQUENCE</scope>
</reference>
<comment type="caution">
    <text evidence="1">The sequence shown here is derived from an EMBL/GenBank/DDBJ whole genome shotgun (WGS) entry which is preliminary data.</text>
</comment>
<dbReference type="Proteomes" id="UP000604046">
    <property type="component" value="Unassembled WGS sequence"/>
</dbReference>
<protein>
    <submittedName>
        <fullName evidence="1">Uncharacterized protein</fullName>
    </submittedName>
</protein>
<proteinExistence type="predicted"/>
<accession>A0A812RWU5</accession>
<feature type="non-terminal residue" evidence="1">
    <location>
        <position position="70"/>
    </location>
</feature>
<dbReference type="AlphaFoldDB" id="A0A812RWU5"/>
<name>A0A812RWU5_9DINO</name>
<evidence type="ECO:0000313" key="1">
    <source>
        <dbReference type="EMBL" id="CAE7458811.1"/>
    </source>
</evidence>
<evidence type="ECO:0000313" key="2">
    <source>
        <dbReference type="Proteomes" id="UP000604046"/>
    </source>
</evidence>
<gene>
    <name evidence="1" type="ORF">SNAT2548_LOCUS25423</name>
</gene>
<organism evidence="1 2">
    <name type="scientific">Symbiodinium natans</name>
    <dbReference type="NCBI Taxonomy" id="878477"/>
    <lineage>
        <taxon>Eukaryota</taxon>
        <taxon>Sar</taxon>
        <taxon>Alveolata</taxon>
        <taxon>Dinophyceae</taxon>
        <taxon>Suessiales</taxon>
        <taxon>Symbiodiniaceae</taxon>
        <taxon>Symbiodinium</taxon>
    </lineage>
</organism>
<keyword evidence="2" id="KW-1185">Reference proteome</keyword>
<sequence>MRKLGPHGVRGLADNFNKFIRDSLVNHDDESDHNKPDNNKRDGLFHINDRHQQHIIFRDEDDVDGNLQHQ</sequence>